<dbReference type="RefSeq" id="WP_169171605.1">
    <property type="nucleotide sequence ID" value="NZ_JAAIII010000002.1"/>
</dbReference>
<proteinExistence type="predicted"/>
<accession>A0A7Y0HS26</accession>
<reference evidence="2 3" key="1">
    <citation type="submission" date="2020-02" db="EMBL/GenBank/DDBJ databases">
        <title>Characterization of phylogenetic diversity of novel bifidobacterial species isolated in Czech ZOOs.</title>
        <authorList>
            <person name="Lugli G.A."/>
            <person name="Vera N.B."/>
            <person name="Ventura M."/>
        </authorList>
    </citation>
    <scope>NUCLEOTIDE SEQUENCE [LARGE SCALE GENOMIC DNA]</scope>
    <source>
        <strain evidence="2 3">DSM 109957</strain>
    </source>
</reference>
<dbReference type="GO" id="GO:0005886">
    <property type="term" value="C:plasma membrane"/>
    <property type="evidence" value="ECO:0007669"/>
    <property type="project" value="TreeGrafter"/>
</dbReference>
<evidence type="ECO:0000256" key="1">
    <source>
        <dbReference type="SAM" id="Phobius"/>
    </source>
</evidence>
<protein>
    <recommendedName>
        <fullName evidence="4">DUF805 domain-containing protein</fullName>
    </recommendedName>
</protein>
<name>A0A7Y0HS26_9BIFI</name>
<keyword evidence="1" id="KW-1133">Transmembrane helix</keyword>
<feature type="transmembrane region" description="Helical" evidence="1">
    <location>
        <begin position="165"/>
        <end position="188"/>
    </location>
</feature>
<organism evidence="2 3">
    <name type="scientific">Bifidobacterium oedipodis</name>
    <dbReference type="NCBI Taxonomy" id="2675322"/>
    <lineage>
        <taxon>Bacteria</taxon>
        <taxon>Bacillati</taxon>
        <taxon>Actinomycetota</taxon>
        <taxon>Actinomycetes</taxon>
        <taxon>Bifidobacteriales</taxon>
        <taxon>Bifidobacteriaceae</taxon>
        <taxon>Bifidobacterium</taxon>
    </lineage>
</organism>
<feature type="transmembrane region" description="Helical" evidence="1">
    <location>
        <begin position="97"/>
        <end position="118"/>
    </location>
</feature>
<dbReference type="InterPro" id="IPR008523">
    <property type="entry name" value="DUF805"/>
</dbReference>
<feature type="transmembrane region" description="Helical" evidence="1">
    <location>
        <begin position="130"/>
        <end position="153"/>
    </location>
</feature>
<comment type="caution">
    <text evidence="2">The sequence shown here is derived from an EMBL/GenBank/DDBJ whole genome shotgun (WGS) entry which is preliminary data.</text>
</comment>
<evidence type="ECO:0000313" key="3">
    <source>
        <dbReference type="Proteomes" id="UP000532194"/>
    </source>
</evidence>
<dbReference type="EMBL" id="JAAIII010000002">
    <property type="protein sequence ID" value="NMM93541.1"/>
    <property type="molecule type" value="Genomic_DNA"/>
</dbReference>
<evidence type="ECO:0000313" key="2">
    <source>
        <dbReference type="EMBL" id="NMM93541.1"/>
    </source>
</evidence>
<dbReference type="AlphaFoldDB" id="A0A7Y0HS26"/>
<dbReference type="PANTHER" id="PTHR34980:SF2">
    <property type="entry name" value="INNER MEMBRANE PROTEIN YHAH-RELATED"/>
    <property type="match status" value="1"/>
</dbReference>
<feature type="transmembrane region" description="Helical" evidence="1">
    <location>
        <begin position="65"/>
        <end position="85"/>
    </location>
</feature>
<keyword evidence="3" id="KW-1185">Reference proteome</keyword>
<evidence type="ECO:0008006" key="4">
    <source>
        <dbReference type="Google" id="ProtNLM"/>
    </source>
</evidence>
<dbReference type="Proteomes" id="UP000532194">
    <property type="component" value="Unassembled WGS sequence"/>
</dbReference>
<sequence length="213" mass="23637">MVKPSNGPQSVNPTLVSEPYPPYARYGIVPPLWMPWYDIGFTRAVARFWRKAFAFHGRASRREYWWGYLFQILVTVVVVAIGAGLDAAIGMAQSDDGPFTSVFTIVIMMVLCVPNLSLGVRRLHDENLRGWWIMLPTLLMLMSFVAIAASIMAMDDSARPQMIGVLGLLCAIALYLLSDIAGVVLMVLPSKPAGARFDKMPRSYCSRLGNVSY</sequence>
<gene>
    <name evidence="2" type="ORF">G1C95_0726</name>
</gene>
<dbReference type="PANTHER" id="PTHR34980">
    <property type="entry name" value="INNER MEMBRANE PROTEIN-RELATED-RELATED"/>
    <property type="match status" value="1"/>
</dbReference>
<dbReference type="Pfam" id="PF05656">
    <property type="entry name" value="DUF805"/>
    <property type="match status" value="1"/>
</dbReference>
<keyword evidence="1" id="KW-0472">Membrane</keyword>
<keyword evidence="1" id="KW-0812">Transmembrane</keyword>